<dbReference type="Pfam" id="PF01321">
    <property type="entry name" value="Creatinase_N"/>
    <property type="match status" value="1"/>
</dbReference>
<dbReference type="SUPFAM" id="SSF53092">
    <property type="entry name" value="Creatinase/prolidase N-terminal domain"/>
    <property type="match status" value="1"/>
</dbReference>
<dbReference type="InterPro" id="IPR036005">
    <property type="entry name" value="Creatinase/aminopeptidase-like"/>
</dbReference>
<dbReference type="AlphaFoldDB" id="A0A291HL15"/>
<dbReference type="InterPro" id="IPR000587">
    <property type="entry name" value="Creatinase_N"/>
</dbReference>
<reference evidence="4" key="1">
    <citation type="submission" date="2015-09" db="EMBL/GenBank/DDBJ databases">
        <authorList>
            <person name="Shao Z."/>
            <person name="Wang L."/>
        </authorList>
    </citation>
    <scope>NUCLEOTIDE SEQUENCE [LARGE SCALE GENOMIC DNA]</scope>
    <source>
        <strain evidence="4">F13-1</strain>
    </source>
</reference>
<evidence type="ECO:0000313" key="3">
    <source>
        <dbReference type="EMBL" id="ATG72835.1"/>
    </source>
</evidence>
<dbReference type="Proteomes" id="UP000217763">
    <property type="component" value="Chromosome"/>
</dbReference>
<sequence length="393" mass="43905">MKYQQPFSLEEYQVRLHKTQQSMLEQGIDVLIVSEPANLYYLTGYDAWSFYTPQYALVSQDWDRPLCVVRGQDVNGARLTSYLTDDFILGYSDHYIQNPAAHCMEFVAQLLTERGKGSARVGYEGDSFFFSGRSLNQLQYHLPNATLVDADALVNWVRSVKSEAEIGYMRQAARLTELTMTKAIDRIKPGVRLADVAAEVYATSVAGLEEYAGEYAAIAPLIPAGVGTSCPHVMWRDEVYQQGDCSTLEISGVKARYHAPQSRTVFLGKPNPKAYDTVQIVLEGIEAVLNTAREGVYAHEVHAAWDAVISKHGIVKDSRCGYSIGIGYPPDWGERTISFRPIDNTLLTENVTMHFMPGVWFDDWGVAITESIRITKTGVECLCNTPRALFIID</sequence>
<protein>
    <recommendedName>
        <fullName evidence="5">Ectoine hydrolase DoeA</fullName>
    </recommendedName>
</protein>
<dbReference type="Gene3D" id="3.40.350.10">
    <property type="entry name" value="Creatinase/prolidase N-terminal domain"/>
    <property type="match status" value="1"/>
</dbReference>
<dbReference type="SUPFAM" id="SSF55920">
    <property type="entry name" value="Creatinase/aminopeptidase"/>
    <property type="match status" value="1"/>
</dbReference>
<dbReference type="InterPro" id="IPR000994">
    <property type="entry name" value="Pept_M24"/>
</dbReference>
<evidence type="ECO:0008006" key="5">
    <source>
        <dbReference type="Google" id="ProtNLM"/>
    </source>
</evidence>
<dbReference type="InterPro" id="IPR050659">
    <property type="entry name" value="Peptidase_M24B"/>
</dbReference>
<evidence type="ECO:0000259" key="2">
    <source>
        <dbReference type="Pfam" id="PF01321"/>
    </source>
</evidence>
<dbReference type="Gene3D" id="3.90.230.10">
    <property type="entry name" value="Creatinase/methionine aminopeptidase superfamily"/>
    <property type="match status" value="1"/>
</dbReference>
<dbReference type="PANTHER" id="PTHR46112">
    <property type="entry name" value="AMINOPEPTIDASE"/>
    <property type="match status" value="1"/>
</dbReference>
<dbReference type="InterPro" id="IPR029149">
    <property type="entry name" value="Creatin/AminoP/Spt16_N"/>
</dbReference>
<evidence type="ECO:0000259" key="1">
    <source>
        <dbReference type="Pfam" id="PF00557"/>
    </source>
</evidence>
<accession>A0A291HL15</accession>
<gene>
    <name evidence="3" type="ORF">AN401_02345</name>
</gene>
<dbReference type="RefSeq" id="WP_198401794.1">
    <property type="nucleotide sequence ID" value="NZ_CP012621.1"/>
</dbReference>
<dbReference type="KEGG" id="zdf:AN401_02345"/>
<dbReference type="CDD" id="cd01066">
    <property type="entry name" value="APP_MetAP"/>
    <property type="match status" value="1"/>
</dbReference>
<dbReference type="Pfam" id="PF00557">
    <property type="entry name" value="Peptidase_M24"/>
    <property type="match status" value="1"/>
</dbReference>
<proteinExistence type="predicted"/>
<dbReference type="EMBL" id="CP012621">
    <property type="protein sequence ID" value="ATG72835.1"/>
    <property type="molecule type" value="Genomic_DNA"/>
</dbReference>
<feature type="domain" description="Peptidase M24" evidence="1">
    <location>
        <begin position="168"/>
        <end position="376"/>
    </location>
</feature>
<keyword evidence="4" id="KW-1185">Reference proteome</keyword>
<organism evidence="3 4">
    <name type="scientific">Zobellella denitrificans</name>
    <dbReference type="NCBI Taxonomy" id="347534"/>
    <lineage>
        <taxon>Bacteria</taxon>
        <taxon>Pseudomonadati</taxon>
        <taxon>Pseudomonadota</taxon>
        <taxon>Gammaproteobacteria</taxon>
        <taxon>Aeromonadales</taxon>
        <taxon>Aeromonadaceae</taxon>
        <taxon>Zobellella</taxon>
    </lineage>
</organism>
<feature type="domain" description="Creatinase N-terminal" evidence="2">
    <location>
        <begin position="15"/>
        <end position="160"/>
    </location>
</feature>
<name>A0A291HL15_9GAMM</name>
<dbReference type="PANTHER" id="PTHR46112:SF2">
    <property type="entry name" value="XAA-PRO AMINOPEPTIDASE P-RELATED"/>
    <property type="match status" value="1"/>
</dbReference>
<evidence type="ECO:0000313" key="4">
    <source>
        <dbReference type="Proteomes" id="UP000217763"/>
    </source>
</evidence>